<dbReference type="InterPro" id="IPR001584">
    <property type="entry name" value="Integrase_cat-core"/>
</dbReference>
<dbReference type="InterPro" id="IPR036397">
    <property type="entry name" value="RNaseH_sf"/>
</dbReference>
<dbReference type="AlphaFoldDB" id="A0A0N5C9G2"/>
<dbReference type="WBParaSite" id="SPAL_0001454600.1">
    <property type="protein sequence ID" value="SPAL_0001454600.1"/>
    <property type="gene ID" value="SPAL_0001454600"/>
</dbReference>
<dbReference type="InterPro" id="IPR012337">
    <property type="entry name" value="RNaseH-like_sf"/>
</dbReference>
<evidence type="ECO:0000313" key="3">
    <source>
        <dbReference type="WBParaSite" id="SPAL_0001454600.1"/>
    </source>
</evidence>
<feature type="domain" description="Integrase catalytic" evidence="1">
    <location>
        <begin position="1"/>
        <end position="74"/>
    </location>
</feature>
<keyword evidence="2" id="KW-1185">Reference proteome</keyword>
<dbReference type="PANTHER" id="PTHR37984">
    <property type="entry name" value="PROTEIN CBG26694"/>
    <property type="match status" value="1"/>
</dbReference>
<accession>A0A0N5C9G2</accession>
<dbReference type="PROSITE" id="PS50994">
    <property type="entry name" value="INTEGRASE"/>
    <property type="match status" value="1"/>
</dbReference>
<reference evidence="3" key="1">
    <citation type="submission" date="2017-02" db="UniProtKB">
        <authorList>
            <consortium name="WormBaseParasite"/>
        </authorList>
    </citation>
    <scope>IDENTIFICATION</scope>
</reference>
<dbReference type="SUPFAM" id="SSF53098">
    <property type="entry name" value="Ribonuclease H-like"/>
    <property type="match status" value="1"/>
</dbReference>
<dbReference type="GO" id="GO:0015074">
    <property type="term" value="P:DNA integration"/>
    <property type="evidence" value="ECO:0007669"/>
    <property type="project" value="InterPro"/>
</dbReference>
<dbReference type="STRING" id="174720.A0A0N5C9G2"/>
<sequence>MLNIKQTTGTPYYKKANVLIERAFRQLHNICTKLITKETAQDWDELLLPMTYFHNTMMHGTLKCTPYEVFYGRSCRTPSHVMLGKQHNSLFDKDVDRWELTKNALKAYKHIEDTIVECRDKENKKNGGKDFPSFEKEEEVCIRRPPNKDEKIIPHKFQSSFIGGYKVFEDLFLS</sequence>
<dbReference type="GO" id="GO:0003676">
    <property type="term" value="F:nucleic acid binding"/>
    <property type="evidence" value="ECO:0007669"/>
    <property type="project" value="InterPro"/>
</dbReference>
<proteinExistence type="predicted"/>
<protein>
    <submittedName>
        <fullName evidence="3">Integrase catalytic domain-containing protein</fullName>
    </submittedName>
</protein>
<dbReference type="Gene3D" id="3.30.420.10">
    <property type="entry name" value="Ribonuclease H-like superfamily/Ribonuclease H"/>
    <property type="match status" value="1"/>
</dbReference>
<evidence type="ECO:0000259" key="1">
    <source>
        <dbReference type="PROSITE" id="PS50994"/>
    </source>
</evidence>
<dbReference type="Proteomes" id="UP000046392">
    <property type="component" value="Unplaced"/>
</dbReference>
<name>A0A0N5C9G2_STREA</name>
<dbReference type="InterPro" id="IPR050951">
    <property type="entry name" value="Retrovirus_Pol_polyprotein"/>
</dbReference>
<organism evidence="2 3">
    <name type="scientific">Strongyloides papillosus</name>
    <name type="common">Intestinal threadworm</name>
    <dbReference type="NCBI Taxonomy" id="174720"/>
    <lineage>
        <taxon>Eukaryota</taxon>
        <taxon>Metazoa</taxon>
        <taxon>Ecdysozoa</taxon>
        <taxon>Nematoda</taxon>
        <taxon>Chromadorea</taxon>
        <taxon>Rhabditida</taxon>
        <taxon>Tylenchina</taxon>
        <taxon>Panagrolaimomorpha</taxon>
        <taxon>Strongyloidoidea</taxon>
        <taxon>Strongyloididae</taxon>
        <taxon>Strongyloides</taxon>
    </lineage>
</organism>
<dbReference type="PANTHER" id="PTHR37984:SF7">
    <property type="entry name" value="INTEGRASE CATALYTIC DOMAIN-CONTAINING PROTEIN"/>
    <property type="match status" value="1"/>
</dbReference>
<evidence type="ECO:0000313" key="2">
    <source>
        <dbReference type="Proteomes" id="UP000046392"/>
    </source>
</evidence>